<dbReference type="GO" id="GO:0006355">
    <property type="term" value="P:regulation of DNA-templated transcription"/>
    <property type="evidence" value="ECO:0007669"/>
    <property type="project" value="InterPro"/>
</dbReference>
<dbReference type="Pfam" id="PF01978">
    <property type="entry name" value="TrmB"/>
    <property type="match status" value="1"/>
</dbReference>
<evidence type="ECO:0000259" key="1">
    <source>
        <dbReference type="SMART" id="SM00421"/>
    </source>
</evidence>
<proteinExistence type="predicted"/>
<dbReference type="InterPro" id="IPR036390">
    <property type="entry name" value="WH_DNA-bd_sf"/>
</dbReference>
<dbReference type="AlphaFoldDB" id="A0A4R4Z0D9"/>
<dbReference type="SUPFAM" id="SSF46785">
    <property type="entry name" value="Winged helix' DNA-binding domain"/>
    <property type="match status" value="1"/>
</dbReference>
<dbReference type="InterPro" id="IPR051797">
    <property type="entry name" value="TrmB-like"/>
</dbReference>
<keyword evidence="3" id="KW-1185">Reference proteome</keyword>
<dbReference type="InterPro" id="IPR016032">
    <property type="entry name" value="Sig_transdc_resp-reg_C-effctor"/>
</dbReference>
<dbReference type="PANTHER" id="PTHR34293:SF1">
    <property type="entry name" value="HTH-TYPE TRANSCRIPTIONAL REGULATOR TRMBL2"/>
    <property type="match status" value="1"/>
</dbReference>
<dbReference type="SMART" id="SM00421">
    <property type="entry name" value="HTH_LUXR"/>
    <property type="match status" value="1"/>
</dbReference>
<comment type="caution">
    <text evidence="2">The sequence shown here is derived from an EMBL/GenBank/DDBJ whole genome shotgun (WGS) entry which is preliminary data.</text>
</comment>
<dbReference type="Pfam" id="PF00196">
    <property type="entry name" value="GerE"/>
    <property type="match status" value="1"/>
</dbReference>
<dbReference type="RefSeq" id="WP_132611286.1">
    <property type="nucleotide sequence ID" value="NZ_SMKQ01000022.1"/>
</dbReference>
<feature type="domain" description="HTH luxR-type" evidence="1">
    <location>
        <begin position="265"/>
        <end position="322"/>
    </location>
</feature>
<name>A0A4R4Z0D9_9ACTN</name>
<organism evidence="2 3">
    <name type="scientific">Nonomuraea terrae</name>
    <dbReference type="NCBI Taxonomy" id="2530383"/>
    <lineage>
        <taxon>Bacteria</taxon>
        <taxon>Bacillati</taxon>
        <taxon>Actinomycetota</taxon>
        <taxon>Actinomycetes</taxon>
        <taxon>Streptosporangiales</taxon>
        <taxon>Streptosporangiaceae</taxon>
        <taxon>Nonomuraea</taxon>
    </lineage>
</organism>
<dbReference type="PANTHER" id="PTHR34293">
    <property type="entry name" value="HTH-TYPE TRANSCRIPTIONAL REGULATOR TRMBL2"/>
    <property type="match status" value="1"/>
</dbReference>
<dbReference type="Proteomes" id="UP000295302">
    <property type="component" value="Unassembled WGS sequence"/>
</dbReference>
<protein>
    <submittedName>
        <fullName evidence="2">Transcriptional regulator</fullName>
    </submittedName>
</protein>
<dbReference type="InterPro" id="IPR002831">
    <property type="entry name" value="Tscrpt_reg_TrmB_N"/>
</dbReference>
<dbReference type="SUPFAM" id="SSF46894">
    <property type="entry name" value="C-terminal effector domain of the bipartite response regulators"/>
    <property type="match status" value="1"/>
</dbReference>
<dbReference type="GO" id="GO:0003677">
    <property type="term" value="F:DNA binding"/>
    <property type="evidence" value="ECO:0007669"/>
    <property type="project" value="InterPro"/>
</dbReference>
<dbReference type="InterPro" id="IPR036388">
    <property type="entry name" value="WH-like_DNA-bd_sf"/>
</dbReference>
<gene>
    <name evidence="2" type="ORF">E1286_10835</name>
</gene>
<dbReference type="Gene3D" id="1.10.10.10">
    <property type="entry name" value="Winged helix-like DNA-binding domain superfamily/Winged helix DNA-binding domain"/>
    <property type="match status" value="2"/>
</dbReference>
<dbReference type="EMBL" id="SMKQ01000022">
    <property type="protein sequence ID" value="TDD51196.1"/>
    <property type="molecule type" value="Genomic_DNA"/>
</dbReference>
<accession>A0A4R4Z0D9</accession>
<evidence type="ECO:0000313" key="3">
    <source>
        <dbReference type="Proteomes" id="UP000295302"/>
    </source>
</evidence>
<dbReference type="OrthoDB" id="5932488at2"/>
<dbReference type="InterPro" id="IPR000792">
    <property type="entry name" value="Tscrpt_reg_LuxR_C"/>
</dbReference>
<reference evidence="2 3" key="1">
    <citation type="submission" date="2019-03" db="EMBL/GenBank/DDBJ databases">
        <title>Draft genome sequences of novel Actinobacteria.</title>
        <authorList>
            <person name="Sahin N."/>
            <person name="Ay H."/>
            <person name="Saygin H."/>
        </authorList>
    </citation>
    <scope>NUCLEOTIDE SEQUENCE [LARGE SCALE GENOMIC DNA]</scope>
    <source>
        <strain evidence="2 3">CH32</strain>
    </source>
</reference>
<sequence length="328" mass="36300">MLAALGIKEFAEDVYRTLLDQGEQGVAELAAALGAPSSRVRHALARLTALDLVRRIAPGRYRPVEPLTAVPALVSRRRVEMETALGRVQEEVADLAHAYQVGRLRYDPGRLVEVLSGRNAVNQRVDELTRAIRTHLWVLDRPPYLERPDGESDTNESETAGTRAMIERGVEVRSVYCPESMQRSGRFDTVVKLVALGEQARLLPDLPFKLRIMDRKVALVPLVGGSYDSLVVVHPSGLLDALIELFEAYWRRATPIARPARAESRDEPSEDDLLLLQMLKAGLKDQAIARQLGVSARTATRRIATIMARLGTETRFQAGAEAAARGWI</sequence>
<evidence type="ECO:0000313" key="2">
    <source>
        <dbReference type="EMBL" id="TDD51196.1"/>
    </source>
</evidence>